<name>A0A8S5QGW6_9CAUD</name>
<evidence type="ECO:0000256" key="1">
    <source>
        <dbReference type="SAM" id="Phobius"/>
    </source>
</evidence>
<protein>
    <submittedName>
        <fullName evidence="2">Uncharacterized protein</fullName>
    </submittedName>
</protein>
<dbReference type="EMBL" id="BK015651">
    <property type="protein sequence ID" value="DAE18123.1"/>
    <property type="molecule type" value="Genomic_DNA"/>
</dbReference>
<proteinExistence type="predicted"/>
<organism evidence="2">
    <name type="scientific">Siphoviridae sp. ctEBu1</name>
    <dbReference type="NCBI Taxonomy" id="2825393"/>
    <lineage>
        <taxon>Viruses</taxon>
        <taxon>Duplodnaviria</taxon>
        <taxon>Heunggongvirae</taxon>
        <taxon>Uroviricota</taxon>
        <taxon>Caudoviricetes</taxon>
    </lineage>
</organism>
<reference evidence="2" key="1">
    <citation type="journal article" date="2021" name="Proc. Natl. Acad. Sci. U.S.A.">
        <title>A Catalog of Tens of Thousands of Viruses from Human Metagenomes Reveals Hidden Associations with Chronic Diseases.</title>
        <authorList>
            <person name="Tisza M.J."/>
            <person name="Buck C.B."/>
        </authorList>
    </citation>
    <scope>NUCLEOTIDE SEQUENCE</scope>
    <source>
        <strain evidence="2">CtEBu1</strain>
    </source>
</reference>
<sequence>MVYLSGTQRETDLKRNRSRQYSGSFSFLPLAPPVLIIYDSV</sequence>
<accession>A0A8S5QGW6</accession>
<keyword evidence="1" id="KW-1133">Transmembrane helix</keyword>
<keyword evidence="1" id="KW-0472">Membrane</keyword>
<feature type="transmembrane region" description="Helical" evidence="1">
    <location>
        <begin position="21"/>
        <end position="38"/>
    </location>
</feature>
<keyword evidence="1" id="KW-0812">Transmembrane</keyword>
<evidence type="ECO:0000313" key="2">
    <source>
        <dbReference type="EMBL" id="DAE18123.1"/>
    </source>
</evidence>